<dbReference type="CDD" id="cd02968">
    <property type="entry name" value="SCO"/>
    <property type="match status" value="1"/>
</dbReference>
<dbReference type="PANTHER" id="PTHR12151:SF25">
    <property type="entry name" value="LINALOOL DEHYDRATASE_ISOMERASE DOMAIN-CONTAINING PROTEIN"/>
    <property type="match status" value="1"/>
</dbReference>
<dbReference type="Proteomes" id="UP001501169">
    <property type="component" value="Unassembled WGS sequence"/>
</dbReference>
<dbReference type="InterPro" id="IPR036249">
    <property type="entry name" value="Thioredoxin-like_sf"/>
</dbReference>
<protein>
    <submittedName>
        <fullName evidence="2">SCO family protein</fullName>
    </submittedName>
</protein>
<dbReference type="InterPro" id="IPR003782">
    <property type="entry name" value="SCO1/SenC"/>
</dbReference>
<gene>
    <name evidence="2" type="ORF">GCM10009098_37110</name>
</gene>
<evidence type="ECO:0000313" key="3">
    <source>
        <dbReference type="Proteomes" id="UP001501169"/>
    </source>
</evidence>
<dbReference type="EMBL" id="BAAAEO010000007">
    <property type="protein sequence ID" value="GAA0565570.1"/>
    <property type="molecule type" value="Genomic_DNA"/>
</dbReference>
<reference evidence="2 3" key="1">
    <citation type="journal article" date="2019" name="Int. J. Syst. Evol. Microbiol.">
        <title>The Global Catalogue of Microorganisms (GCM) 10K type strain sequencing project: providing services to taxonomists for standard genome sequencing and annotation.</title>
        <authorList>
            <consortium name="The Broad Institute Genomics Platform"/>
            <consortium name="The Broad Institute Genome Sequencing Center for Infectious Disease"/>
            <person name="Wu L."/>
            <person name="Ma J."/>
        </authorList>
    </citation>
    <scope>NUCLEOTIDE SEQUENCE [LARGE SCALE GENOMIC DNA]</scope>
    <source>
        <strain evidence="2 3">JCM 14331</strain>
    </source>
</reference>
<dbReference type="Gene3D" id="3.40.30.10">
    <property type="entry name" value="Glutaredoxin"/>
    <property type="match status" value="1"/>
</dbReference>
<comment type="similarity">
    <text evidence="1">Belongs to the SCO1/2 family.</text>
</comment>
<dbReference type="Pfam" id="PF02630">
    <property type="entry name" value="SCO1-SenC"/>
    <property type="match status" value="1"/>
</dbReference>
<accession>A0ABN1EFM6</accession>
<organism evidence="2 3">
    <name type="scientific">Rheinheimera aquimaris</name>
    <dbReference type="NCBI Taxonomy" id="412437"/>
    <lineage>
        <taxon>Bacteria</taxon>
        <taxon>Pseudomonadati</taxon>
        <taxon>Pseudomonadota</taxon>
        <taxon>Gammaproteobacteria</taxon>
        <taxon>Chromatiales</taxon>
        <taxon>Chromatiaceae</taxon>
        <taxon>Rheinheimera</taxon>
    </lineage>
</organism>
<sequence>MFRNLGYLLLAITALAAGLVFYQVSQLNAEPKLALVYPQPRALADFALTDQHGQAVNRERLYGNWTLAFVGYTSCPDICPLTLAKLAGVQPDLAALTEQPLKIWFISVDPKRDSIEQLNNYVSYFEQANVLGMTAGHDQLFPFVRQLGLMYSLSSTTAEDYLVDHSASVALINPQGQLVAMFKPPMQQGELPVIDAQQLLADFPLVLNKLKAG</sequence>
<evidence type="ECO:0000313" key="2">
    <source>
        <dbReference type="EMBL" id="GAA0565570.1"/>
    </source>
</evidence>
<keyword evidence="3" id="KW-1185">Reference proteome</keyword>
<evidence type="ECO:0000256" key="1">
    <source>
        <dbReference type="ARBA" id="ARBA00010996"/>
    </source>
</evidence>
<dbReference type="SUPFAM" id="SSF52833">
    <property type="entry name" value="Thioredoxin-like"/>
    <property type="match status" value="1"/>
</dbReference>
<dbReference type="PANTHER" id="PTHR12151">
    <property type="entry name" value="ELECTRON TRANSPORT PROTIN SCO1/SENC FAMILY MEMBER"/>
    <property type="match status" value="1"/>
</dbReference>
<proteinExistence type="inferred from homology"/>
<comment type="caution">
    <text evidence="2">The sequence shown here is derived from an EMBL/GenBank/DDBJ whole genome shotgun (WGS) entry which is preliminary data.</text>
</comment>
<dbReference type="RefSeq" id="WP_226768182.1">
    <property type="nucleotide sequence ID" value="NZ_BAAAEO010000007.1"/>
</dbReference>
<name>A0ABN1EFM6_9GAMM</name>